<dbReference type="InterPro" id="IPR002867">
    <property type="entry name" value="IBR_dom"/>
</dbReference>
<feature type="domain" description="RING-type" evidence="9">
    <location>
        <begin position="85"/>
        <end position="306"/>
    </location>
</feature>
<keyword evidence="6" id="KW-0863">Zinc-finger</keyword>
<dbReference type="GO" id="GO:0061630">
    <property type="term" value="F:ubiquitin protein ligase activity"/>
    <property type="evidence" value="ECO:0007669"/>
    <property type="project" value="UniProtKB-EC"/>
</dbReference>
<gene>
    <name evidence="10" type="ORF">HYFRA_00007749</name>
</gene>
<keyword evidence="5" id="KW-0677">Repeat</keyword>
<proteinExistence type="predicted"/>
<protein>
    <recommendedName>
        <fullName evidence="2">RBR-type E3 ubiquitin transferase</fullName>
        <ecNumber evidence="2">2.3.2.31</ecNumber>
    </recommendedName>
</protein>
<comment type="caution">
    <text evidence="10">The sequence shown here is derived from an EMBL/GenBank/DDBJ whole genome shotgun (WGS) entry which is preliminary data.</text>
</comment>
<dbReference type="EMBL" id="CAJVRL010000014">
    <property type="protein sequence ID" value="CAG8949517.1"/>
    <property type="molecule type" value="Genomic_DNA"/>
</dbReference>
<dbReference type="PROSITE" id="PS51873">
    <property type="entry name" value="TRIAD"/>
    <property type="match status" value="1"/>
</dbReference>
<dbReference type="Gene3D" id="1.20.120.1750">
    <property type="match status" value="1"/>
</dbReference>
<dbReference type="GO" id="GO:0016567">
    <property type="term" value="P:protein ubiquitination"/>
    <property type="evidence" value="ECO:0007669"/>
    <property type="project" value="InterPro"/>
</dbReference>
<reference evidence="10" key="1">
    <citation type="submission" date="2021-07" db="EMBL/GenBank/DDBJ databases">
        <authorList>
            <person name="Durling M."/>
        </authorList>
    </citation>
    <scope>NUCLEOTIDE SEQUENCE</scope>
</reference>
<dbReference type="OrthoDB" id="10009520at2759"/>
<dbReference type="InterPro" id="IPR044066">
    <property type="entry name" value="TRIAD_supradom"/>
</dbReference>
<dbReference type="Pfam" id="PF01485">
    <property type="entry name" value="IBR"/>
    <property type="match status" value="1"/>
</dbReference>
<dbReference type="SUPFAM" id="SSF57850">
    <property type="entry name" value="RING/U-box"/>
    <property type="match status" value="1"/>
</dbReference>
<comment type="catalytic activity">
    <reaction evidence="1">
        <text>[E2 ubiquitin-conjugating enzyme]-S-ubiquitinyl-L-cysteine + [acceptor protein]-L-lysine = [E2 ubiquitin-conjugating enzyme]-L-cysteine + [acceptor protein]-N(6)-ubiquitinyl-L-lysine.</text>
        <dbReference type="EC" id="2.3.2.31"/>
    </reaction>
</comment>
<dbReference type="Proteomes" id="UP000696280">
    <property type="component" value="Unassembled WGS sequence"/>
</dbReference>
<accession>A0A9N9KP29</accession>
<dbReference type="InterPro" id="IPR031127">
    <property type="entry name" value="E3_UB_ligase_RBR"/>
</dbReference>
<evidence type="ECO:0000256" key="5">
    <source>
        <dbReference type="ARBA" id="ARBA00022737"/>
    </source>
</evidence>
<name>A0A9N9KP29_9HELO</name>
<dbReference type="AlphaFoldDB" id="A0A9N9KP29"/>
<evidence type="ECO:0000256" key="7">
    <source>
        <dbReference type="ARBA" id="ARBA00022786"/>
    </source>
</evidence>
<dbReference type="EC" id="2.3.2.31" evidence="2"/>
<dbReference type="GO" id="GO:0008270">
    <property type="term" value="F:zinc ion binding"/>
    <property type="evidence" value="ECO:0007669"/>
    <property type="project" value="UniProtKB-KW"/>
</dbReference>
<evidence type="ECO:0000313" key="10">
    <source>
        <dbReference type="EMBL" id="CAG8949517.1"/>
    </source>
</evidence>
<evidence type="ECO:0000313" key="11">
    <source>
        <dbReference type="Proteomes" id="UP000696280"/>
    </source>
</evidence>
<keyword evidence="11" id="KW-1185">Reference proteome</keyword>
<evidence type="ECO:0000256" key="1">
    <source>
        <dbReference type="ARBA" id="ARBA00001798"/>
    </source>
</evidence>
<keyword evidence="8" id="KW-0862">Zinc</keyword>
<evidence type="ECO:0000259" key="9">
    <source>
        <dbReference type="PROSITE" id="PS51873"/>
    </source>
</evidence>
<keyword evidence="7" id="KW-0833">Ubl conjugation pathway</keyword>
<evidence type="ECO:0000256" key="3">
    <source>
        <dbReference type="ARBA" id="ARBA00022679"/>
    </source>
</evidence>
<evidence type="ECO:0000256" key="6">
    <source>
        <dbReference type="ARBA" id="ARBA00022771"/>
    </source>
</evidence>
<evidence type="ECO:0000256" key="2">
    <source>
        <dbReference type="ARBA" id="ARBA00012251"/>
    </source>
</evidence>
<evidence type="ECO:0000256" key="8">
    <source>
        <dbReference type="ARBA" id="ARBA00022833"/>
    </source>
</evidence>
<keyword evidence="4" id="KW-0479">Metal-binding</keyword>
<organism evidence="10 11">
    <name type="scientific">Hymenoscyphus fraxineus</name>
    <dbReference type="NCBI Taxonomy" id="746836"/>
    <lineage>
        <taxon>Eukaryota</taxon>
        <taxon>Fungi</taxon>
        <taxon>Dikarya</taxon>
        <taxon>Ascomycota</taxon>
        <taxon>Pezizomycotina</taxon>
        <taxon>Leotiomycetes</taxon>
        <taxon>Helotiales</taxon>
        <taxon>Helotiaceae</taxon>
        <taxon>Hymenoscyphus</taxon>
    </lineage>
</organism>
<dbReference type="PANTHER" id="PTHR11685">
    <property type="entry name" value="RBR FAMILY RING FINGER AND IBR DOMAIN-CONTAINING"/>
    <property type="match status" value="1"/>
</dbReference>
<keyword evidence="3" id="KW-0808">Transferase</keyword>
<sequence>MSSRDHPRQLSALDGSAPPFHPAYDKAAYDNLQQQTIHNQALSDGHFQYGLLHRNLPEPFLSPYHPRQLPQPFLTNPPGMTSAEPSPTCVICLGEKEASEFPYKCPKNCPEQQTCNSCLKDWFIEACRNESRMPPKCCSAEPIPFSTVLHLLSSEQIKLYKSKYEEWSTPNRIYCPVPTCSAFIPPKLYAIPEKPLYVLDPQFNPSQPPQPGLAPTQRPNVQCPACYTSICTTCRSFSHRGECKESDIDPLLEKKLKKWKIKRCPKCRAGVRKVFGCSHVQCRCGAHFCFQCLKALNQCFGCEDDDQTEDEEVSRPAQRVLVDEDDLDGRTQFFEGDGHNFGTEPHGGMFLDPWACQHRWAQWGHVLAKPQHTGSLQGPECQTCFLPTTYLPELLSQIEPGNLKHRMTAWECIRCHILKCGACIVSHYESGRDNSGVTRR</sequence>
<evidence type="ECO:0000256" key="4">
    <source>
        <dbReference type="ARBA" id="ARBA00022723"/>
    </source>
</evidence>